<reference evidence="1 2" key="1">
    <citation type="submission" date="2024-06" db="EMBL/GenBank/DDBJ databases">
        <title>Sorghum-associated microbial communities from plants grown in Nebraska, USA.</title>
        <authorList>
            <person name="Schachtman D."/>
        </authorList>
    </citation>
    <scope>NUCLEOTIDE SEQUENCE [LARGE SCALE GENOMIC DNA]</scope>
    <source>
        <strain evidence="1 2">3207</strain>
    </source>
</reference>
<organism evidence="1 2">
    <name type="scientific">Kaistia defluvii</name>
    <dbReference type="NCBI Taxonomy" id="410841"/>
    <lineage>
        <taxon>Bacteria</taxon>
        <taxon>Pseudomonadati</taxon>
        <taxon>Pseudomonadota</taxon>
        <taxon>Alphaproteobacteria</taxon>
        <taxon>Hyphomicrobiales</taxon>
        <taxon>Kaistiaceae</taxon>
        <taxon>Kaistia</taxon>
    </lineage>
</organism>
<dbReference type="EMBL" id="JBEPSM010000004">
    <property type="protein sequence ID" value="MET4636154.1"/>
    <property type="molecule type" value="Genomic_DNA"/>
</dbReference>
<sequence>MALNPRLFAGQLSPGDWRARVSKPGFDASDPNLTREKLDFDTAWPFAGNIHAVAKERIFGITANQSPGAGNLSPRTLYFPALPYVPCVKIFLSNPNGALIYWREDIGPNAPGTGSLTYEVFNDRVVIYAQSGQFRFDHYVCAVVFKIPARDLGVVGNDPHPLARMMMGKRGTDYGLYVSRPGFDVRTCAKAQMAFSSDDDFTVINATFAPQNSRKGVASSATDNVYTVINFPYTWKGYYPIIFFFGTFNGAQNDQIYTLPSDKEVNTWGGAYPMSGFITSPSPGAGQVQIRRWSQNVWGNVSIIVLDRPVPTD</sequence>
<proteinExistence type="predicted"/>
<evidence type="ECO:0008006" key="3">
    <source>
        <dbReference type="Google" id="ProtNLM"/>
    </source>
</evidence>
<accession>A0ABV2R4D5</accession>
<dbReference type="Proteomes" id="UP001549321">
    <property type="component" value="Unassembled WGS sequence"/>
</dbReference>
<protein>
    <recommendedName>
        <fullName evidence="3">Virion structural protein</fullName>
    </recommendedName>
</protein>
<comment type="caution">
    <text evidence="1">The sequence shown here is derived from an EMBL/GenBank/DDBJ whole genome shotgun (WGS) entry which is preliminary data.</text>
</comment>
<gene>
    <name evidence="1" type="ORF">ABIE08_004112</name>
</gene>
<name>A0ABV2R4D5_9HYPH</name>
<dbReference type="RefSeq" id="WP_354553697.1">
    <property type="nucleotide sequence ID" value="NZ_JBEPSM010000004.1"/>
</dbReference>
<evidence type="ECO:0000313" key="2">
    <source>
        <dbReference type="Proteomes" id="UP001549321"/>
    </source>
</evidence>
<keyword evidence="2" id="KW-1185">Reference proteome</keyword>
<evidence type="ECO:0000313" key="1">
    <source>
        <dbReference type="EMBL" id="MET4636154.1"/>
    </source>
</evidence>